<gene>
    <name evidence="2" type="ORF">GFK26_23175</name>
</gene>
<dbReference type="SUPFAM" id="SSF53850">
    <property type="entry name" value="Periplasmic binding protein-like II"/>
    <property type="match status" value="1"/>
</dbReference>
<comment type="similarity">
    <text evidence="1">Belongs to the UPF0065 (bug) family.</text>
</comment>
<evidence type="ECO:0000313" key="3">
    <source>
        <dbReference type="Proteomes" id="UP000326780"/>
    </source>
</evidence>
<dbReference type="PANTHER" id="PTHR42928">
    <property type="entry name" value="TRICARBOXYLATE-BINDING PROTEIN"/>
    <property type="match status" value="1"/>
</dbReference>
<dbReference type="Gene3D" id="3.40.190.10">
    <property type="entry name" value="Periplasmic binding protein-like II"/>
    <property type="match status" value="1"/>
</dbReference>
<evidence type="ECO:0000256" key="1">
    <source>
        <dbReference type="ARBA" id="ARBA00006987"/>
    </source>
</evidence>
<sequence>MNRFRPSPLEAYVADKTCTTRRHALGVLGVGIAALAAGPAFAQPAPFPSRVVRIVPFGSPGGPMDAIARVYAEKLKARWNQPVIVEARPGASGTIAADAVAKAAPDGYTVLLTLPLTHINNVVLQPKLPYDPVKDFEPLSQLATGGPMLIARASAPFSTVREFVAYAKAHPGVSYGTWGNGSNAHLFGELLARQNHVDLVHVPYKAEAAAHNDMFGEALGVAWANPATARGLAQAGRIKVLGITGRQRVRSMPNVPTFTEQGFAGFDLDSWIGVYAPARTPQPVLDEWSLALREITKLPDIQERLAGYGFEPLGSTPAEFRAGYKADFPRVADLIKAAGVTPE</sequence>
<protein>
    <submittedName>
        <fullName evidence="2">Tripartite tricarboxylate transporter substrate binding protein</fullName>
    </submittedName>
</protein>
<dbReference type="Pfam" id="PF03401">
    <property type="entry name" value="TctC"/>
    <property type="match status" value="1"/>
</dbReference>
<dbReference type="InterPro" id="IPR042100">
    <property type="entry name" value="Bug_dom1"/>
</dbReference>
<dbReference type="Gene3D" id="3.40.190.150">
    <property type="entry name" value="Bordetella uptake gene, domain 1"/>
    <property type="match status" value="1"/>
</dbReference>
<accession>A0A5Q0M9E2</accession>
<dbReference type="CDD" id="cd07012">
    <property type="entry name" value="PBP2_Bug_TTT"/>
    <property type="match status" value="1"/>
</dbReference>
<dbReference type="EMBL" id="CP045644">
    <property type="protein sequence ID" value="QFZ85457.1"/>
    <property type="molecule type" value="Genomic_DNA"/>
</dbReference>
<dbReference type="InterPro" id="IPR006311">
    <property type="entry name" value="TAT_signal"/>
</dbReference>
<organism evidence="2 3">
    <name type="scientific">Variovorax paradoxus</name>
    <dbReference type="NCBI Taxonomy" id="34073"/>
    <lineage>
        <taxon>Bacteria</taxon>
        <taxon>Pseudomonadati</taxon>
        <taxon>Pseudomonadota</taxon>
        <taxon>Betaproteobacteria</taxon>
        <taxon>Burkholderiales</taxon>
        <taxon>Comamonadaceae</taxon>
        <taxon>Variovorax</taxon>
    </lineage>
</organism>
<dbReference type="PANTHER" id="PTHR42928:SF5">
    <property type="entry name" value="BLR1237 PROTEIN"/>
    <property type="match status" value="1"/>
</dbReference>
<dbReference type="PROSITE" id="PS51318">
    <property type="entry name" value="TAT"/>
    <property type="match status" value="1"/>
</dbReference>
<reference evidence="2 3" key="1">
    <citation type="submission" date="2019-10" db="EMBL/GenBank/DDBJ databases">
        <title>Complete genome sequence of Variovorax paradoxus 5C-2.</title>
        <authorList>
            <person name="Gogoleva N.E."/>
            <person name="Balkin A.S."/>
        </authorList>
    </citation>
    <scope>NUCLEOTIDE SEQUENCE [LARGE SCALE GENOMIC DNA]</scope>
    <source>
        <strain evidence="2 3">5C-2</strain>
    </source>
</reference>
<evidence type="ECO:0000313" key="2">
    <source>
        <dbReference type="EMBL" id="QFZ85457.1"/>
    </source>
</evidence>
<name>A0A5Q0M9E2_VARPD</name>
<dbReference type="InterPro" id="IPR005064">
    <property type="entry name" value="BUG"/>
</dbReference>
<dbReference type="RefSeq" id="WP_153284036.1">
    <property type="nucleotide sequence ID" value="NZ_CP045644.1"/>
</dbReference>
<dbReference type="Proteomes" id="UP000326780">
    <property type="component" value="Chromosome"/>
</dbReference>
<dbReference type="AlphaFoldDB" id="A0A5Q0M9E2"/>
<dbReference type="PIRSF" id="PIRSF017082">
    <property type="entry name" value="YflP"/>
    <property type="match status" value="1"/>
</dbReference>
<proteinExistence type="inferred from homology"/>